<organism evidence="2 3">
    <name type="scientific">Parvicella tangerina</name>
    <dbReference type="NCBI Taxonomy" id="2829795"/>
    <lineage>
        <taxon>Bacteria</taxon>
        <taxon>Pseudomonadati</taxon>
        <taxon>Bacteroidota</taxon>
        <taxon>Flavobacteriia</taxon>
        <taxon>Flavobacteriales</taxon>
        <taxon>Parvicellaceae</taxon>
        <taxon>Parvicella</taxon>
    </lineage>
</organism>
<evidence type="ECO:0000313" key="3">
    <source>
        <dbReference type="Proteomes" id="UP000683507"/>
    </source>
</evidence>
<feature type="transmembrane region" description="Helical" evidence="1">
    <location>
        <begin position="51"/>
        <end position="69"/>
    </location>
</feature>
<accession>A0A916NSB2</accession>
<keyword evidence="1" id="KW-0812">Transmembrane</keyword>
<keyword evidence="3" id="KW-1185">Reference proteome</keyword>
<proteinExistence type="predicted"/>
<dbReference type="Proteomes" id="UP000683507">
    <property type="component" value="Chromosome"/>
</dbReference>
<dbReference type="KEGG" id="ptan:CRYO30217_02195"/>
<evidence type="ECO:0000256" key="1">
    <source>
        <dbReference type="SAM" id="Phobius"/>
    </source>
</evidence>
<evidence type="ECO:0000313" key="2">
    <source>
        <dbReference type="EMBL" id="CAG5083434.1"/>
    </source>
</evidence>
<dbReference type="RefSeq" id="WP_258542426.1">
    <property type="nucleotide sequence ID" value="NZ_OU015584.1"/>
</dbReference>
<dbReference type="EMBL" id="OU015584">
    <property type="protein sequence ID" value="CAG5083434.1"/>
    <property type="molecule type" value="Genomic_DNA"/>
</dbReference>
<sequence>MKEYKLNRDKKETTTPSDEVIDKYKNFDNIRAQYNDVIKRPNKPLYKNRKLFLLLLLIAVVAWIVAIAIDEEQKNEEKEKEKTEAFIEDYTNFSSSSSGSI</sequence>
<keyword evidence="1" id="KW-0472">Membrane</keyword>
<reference evidence="2" key="1">
    <citation type="submission" date="2021-04" db="EMBL/GenBank/DDBJ databases">
        <authorList>
            <person name="Rodrigo-Torres L."/>
            <person name="Arahal R. D."/>
            <person name="Lucena T."/>
        </authorList>
    </citation>
    <scope>NUCLEOTIDE SEQUENCE</scope>
    <source>
        <strain evidence="2">AS29M-1</strain>
    </source>
</reference>
<keyword evidence="1" id="KW-1133">Transmembrane helix</keyword>
<protein>
    <submittedName>
        <fullName evidence="2">Uncharacterized protein</fullName>
    </submittedName>
</protein>
<dbReference type="AlphaFoldDB" id="A0A916NSB2"/>
<gene>
    <name evidence="2" type="ORF">CRYO30217_02195</name>
</gene>
<name>A0A916NSB2_9FLAO</name>